<protein>
    <submittedName>
        <fullName evidence="1">Uncharacterized protein</fullName>
    </submittedName>
</protein>
<evidence type="ECO:0000313" key="1">
    <source>
        <dbReference type="EMBL" id="ABL96796.1"/>
    </source>
</evidence>
<reference evidence="1 2" key="1">
    <citation type="submission" date="2006-12" db="EMBL/GenBank/DDBJ databases">
        <title>Genomic analysis of Burkholderia ambifaria phage BcepF1, a member of the Bcep781- like phage supergroup.</title>
        <authorList>
            <person name="Summer E.J."/>
            <person name="Robinson S."/>
            <person name="Haines C."/>
            <person name="Adams B."/>
            <person name="Daggett M."/>
            <person name="Landua J."/>
            <person name="Swanson S."/>
            <person name="Vorndam W."/>
            <person name="Morrison W."/>
            <person name="Nail K."/>
            <person name="Gonzalez C."/>
            <person name="Young R."/>
        </authorList>
    </citation>
    <scope>NUCLEOTIDE SEQUENCE [LARGE SCALE GENOMIC DNA]</scope>
</reference>
<dbReference type="RefSeq" id="YP_001039749.1">
    <property type="nucleotide sequence ID" value="NC_009015.1"/>
</dbReference>
<organism evidence="1 2">
    <name type="scientific">Burkholderia phage BcepF1</name>
    <dbReference type="NCBI Taxonomy" id="2886897"/>
    <lineage>
        <taxon>Viruses</taxon>
        <taxon>Duplodnaviria</taxon>
        <taxon>Heunggongvirae</taxon>
        <taxon>Uroviricota</taxon>
        <taxon>Caudoviricetes</taxon>
        <taxon>Lindbergviridae</taxon>
        <taxon>Bcepfunavirus</taxon>
        <taxon>Bcepfunavirus bcepF1</taxon>
    </lineage>
</organism>
<sequence length="86" mass="10511">MRIRFRTHADRVAAAEDQEKRDEWSRFFAIWPRETRAGEWQFFCWLERCPRVVKRVVLAGMPRAPGSDLQYRKNITWRYRAPEVKK</sequence>
<dbReference type="KEGG" id="vg:4818328"/>
<name>A1YZW9_9CAUD</name>
<dbReference type="GeneID" id="4818328"/>
<dbReference type="EMBL" id="EF153632">
    <property type="protein sequence ID" value="ABL96796.1"/>
    <property type="molecule type" value="Genomic_DNA"/>
</dbReference>
<dbReference type="Proteomes" id="UP000001793">
    <property type="component" value="Segment"/>
</dbReference>
<proteinExistence type="predicted"/>
<evidence type="ECO:0000313" key="2">
    <source>
        <dbReference type="Proteomes" id="UP000001793"/>
    </source>
</evidence>
<gene>
    <name evidence="1" type="ORF">BcepF1.065</name>
</gene>
<keyword evidence="2" id="KW-1185">Reference proteome</keyword>
<accession>A1YZW9</accession>